<keyword evidence="2" id="KW-1185">Reference proteome</keyword>
<dbReference type="Proteomes" id="UP000008315">
    <property type="component" value="Chromosome"/>
</dbReference>
<organism evidence="1 2">
    <name type="scientific">Methylotuvimicrobium alcaliphilum (strain DSM 19304 / NCIMB 14124 / VKM B-2133 / 20Z)</name>
    <name type="common">Methylomicrobium alcaliphilum</name>
    <dbReference type="NCBI Taxonomy" id="1091494"/>
    <lineage>
        <taxon>Bacteria</taxon>
        <taxon>Pseudomonadati</taxon>
        <taxon>Pseudomonadota</taxon>
        <taxon>Gammaproteobacteria</taxon>
        <taxon>Methylococcales</taxon>
        <taxon>Methylococcaceae</taxon>
        <taxon>Methylotuvimicrobium</taxon>
    </lineage>
</organism>
<dbReference type="STRING" id="1091494.MEALZ_1903"/>
<sequence>MPGLVWKIPESLILCIAEWDDQAVVYHSMSGETHHLNGFALETLNLIQIGPFTLNSLVESALKIFEVEDKTELEQYIKQMIYQFESLGFIELINREN</sequence>
<dbReference type="NCBIfam" id="TIGR04353">
    <property type="entry name" value="PqqD_rel_X"/>
    <property type="match status" value="1"/>
</dbReference>
<dbReference type="HOGENOM" id="CLU_2343449_0_0_6"/>
<dbReference type="InterPro" id="IPR027599">
    <property type="entry name" value="PqqD-rel_X"/>
</dbReference>
<dbReference type="AlphaFoldDB" id="G4T2E9"/>
<reference evidence="2" key="1">
    <citation type="journal article" date="2012" name="J. Bacteriol.">
        <title>Genome sequence of the haloalkaliphilic methanotrophic bacterium Methylomicrobium alcaliphilum 20Z.</title>
        <authorList>
            <person name="Vuilleumier S."/>
            <person name="Khmelenina V.N."/>
            <person name="Bringel F."/>
            <person name="Reshetnikov A.S."/>
            <person name="Lajus A."/>
            <person name="Mangenot S."/>
            <person name="Rouy Z."/>
            <person name="Op den Camp H.J."/>
            <person name="Jetten M.S."/>
            <person name="Dispirito A.A."/>
            <person name="Dunfield P."/>
            <person name="Klotz M.G."/>
            <person name="Semrau J.D."/>
            <person name="Stein L.Y."/>
            <person name="Barbe V."/>
            <person name="Medigue C."/>
            <person name="Trotsenko Y.A."/>
            <person name="Kalyuzhnaya M.G."/>
        </authorList>
    </citation>
    <scope>NUCLEOTIDE SEQUENCE [LARGE SCALE GENOMIC DNA]</scope>
    <source>
        <strain evidence="2">DSM 19304 / NCIMB 14124 / VKM B-2133 / 20Z</strain>
    </source>
</reference>
<dbReference type="EMBL" id="FO082060">
    <property type="protein sequence ID" value="CCE23589.1"/>
    <property type="molecule type" value="Genomic_DNA"/>
</dbReference>
<dbReference type="PATRIC" id="fig|271065.3.peg.1954"/>
<accession>G4T2E9</accession>
<name>G4T2E9_META2</name>
<evidence type="ECO:0000313" key="1">
    <source>
        <dbReference type="EMBL" id="CCE23589.1"/>
    </source>
</evidence>
<gene>
    <name evidence="1" type="ordered locus">MEALZ_1903</name>
</gene>
<dbReference type="RefSeq" id="WP_014148382.1">
    <property type="nucleotide sequence ID" value="NC_016112.1"/>
</dbReference>
<evidence type="ECO:0008006" key="3">
    <source>
        <dbReference type="Google" id="ProtNLM"/>
    </source>
</evidence>
<dbReference type="KEGG" id="mah:MEALZ_1903"/>
<evidence type="ECO:0000313" key="2">
    <source>
        <dbReference type="Proteomes" id="UP000008315"/>
    </source>
</evidence>
<proteinExistence type="predicted"/>
<protein>
    <recommendedName>
        <fullName evidence="3">Coenzyme PQQ synthesis protein D (PqqD)</fullName>
    </recommendedName>
</protein>